<accession>A0ABQ6PY04</accession>
<dbReference type="Gene3D" id="2.40.30.170">
    <property type="match status" value="1"/>
</dbReference>
<dbReference type="EMBL" id="BTPE01000003">
    <property type="protein sequence ID" value="GMQ32816.1"/>
    <property type="molecule type" value="Genomic_DNA"/>
</dbReference>
<dbReference type="NCBIfam" id="TIGR01730">
    <property type="entry name" value="RND_mfp"/>
    <property type="match status" value="1"/>
</dbReference>
<dbReference type="Gene3D" id="2.40.50.100">
    <property type="match status" value="1"/>
</dbReference>
<dbReference type="PROSITE" id="PS51257">
    <property type="entry name" value="PROKAR_LIPOPROTEIN"/>
    <property type="match status" value="1"/>
</dbReference>
<keyword evidence="4" id="KW-1185">Reference proteome</keyword>
<evidence type="ECO:0000256" key="1">
    <source>
        <dbReference type="ARBA" id="ARBA00009477"/>
    </source>
</evidence>
<feature type="signal peptide" evidence="2">
    <location>
        <begin position="1"/>
        <end position="22"/>
    </location>
</feature>
<dbReference type="Gene3D" id="2.40.420.20">
    <property type="match status" value="1"/>
</dbReference>
<gene>
    <name evidence="3" type="ORF">Ataiwa_10880</name>
</gene>
<comment type="caution">
    <text evidence="3">The sequence shown here is derived from an EMBL/GenBank/DDBJ whole genome shotgun (WGS) entry which is preliminary data.</text>
</comment>
<sequence>MKPSTFPILAKFAPIGLLLLMACGQSTPEKQLPSRSEAIPVKTVSLQSGSFTNTIQASGTFSTKDETLLSFKTGGIISGIFVQEGDPIRKGQLLATLDLTEVDAGVTQAKLAYEKAKRDSERASRLYQDSVATLEQFQNSQTALQIAEQQLRAAEFNKSYSEIRANRSGFVLRKFVNSGQQVGPGAPVFQINGANQTSWTLQATVNEQNWASIAIGDSAQMILENREEKIPAKVIRKSQATDMATGAYWVEIQSEKEIDFALASGMFGKAEIIPSKKTEGWLIPYEALLDAEGDVGYVFVTQDGKTAKKIKVQLGKLETSQIQVKSGLENQKELIVSGSAYLSEGSTILIQN</sequence>
<name>A0ABQ6PY04_9BACT</name>
<feature type="chain" id="PRO_5046385377" evidence="2">
    <location>
        <begin position="23"/>
        <end position="352"/>
    </location>
</feature>
<evidence type="ECO:0000313" key="4">
    <source>
        <dbReference type="Proteomes" id="UP001307705"/>
    </source>
</evidence>
<reference evidence="3 4" key="1">
    <citation type="submission" date="2023-08" db="EMBL/GenBank/DDBJ databases">
        <title>Draft genome sequence of Algoriphagus taiwanensis.</title>
        <authorList>
            <person name="Takatani N."/>
            <person name="Hosokawa M."/>
            <person name="Sawabe T."/>
        </authorList>
    </citation>
    <scope>NUCLEOTIDE SEQUENCE [LARGE SCALE GENOMIC DNA]</scope>
    <source>
        <strain evidence="3 4">JCM 19755</strain>
    </source>
</reference>
<dbReference type="Gene3D" id="1.10.287.470">
    <property type="entry name" value="Helix hairpin bin"/>
    <property type="match status" value="1"/>
</dbReference>
<comment type="similarity">
    <text evidence="1">Belongs to the membrane fusion protein (MFP) (TC 8.A.1) family.</text>
</comment>
<keyword evidence="2" id="KW-0732">Signal</keyword>
<dbReference type="Proteomes" id="UP001307705">
    <property type="component" value="Unassembled WGS sequence"/>
</dbReference>
<dbReference type="SUPFAM" id="SSF111369">
    <property type="entry name" value="HlyD-like secretion proteins"/>
    <property type="match status" value="1"/>
</dbReference>
<dbReference type="PANTHER" id="PTHR30469:SF15">
    <property type="entry name" value="HLYD FAMILY OF SECRETION PROTEINS"/>
    <property type="match status" value="1"/>
</dbReference>
<dbReference type="RefSeq" id="WP_338227618.1">
    <property type="nucleotide sequence ID" value="NZ_BTPE01000003.1"/>
</dbReference>
<dbReference type="InterPro" id="IPR006143">
    <property type="entry name" value="RND_pump_MFP"/>
</dbReference>
<protein>
    <submittedName>
        <fullName evidence="3">Efflux RND transporter periplasmic adaptor subunit</fullName>
    </submittedName>
</protein>
<organism evidence="3 4">
    <name type="scientific">Algoriphagus taiwanensis</name>
    <dbReference type="NCBI Taxonomy" id="1445656"/>
    <lineage>
        <taxon>Bacteria</taxon>
        <taxon>Pseudomonadati</taxon>
        <taxon>Bacteroidota</taxon>
        <taxon>Cytophagia</taxon>
        <taxon>Cytophagales</taxon>
        <taxon>Cyclobacteriaceae</taxon>
        <taxon>Algoriphagus</taxon>
    </lineage>
</organism>
<dbReference type="PANTHER" id="PTHR30469">
    <property type="entry name" value="MULTIDRUG RESISTANCE PROTEIN MDTA"/>
    <property type="match status" value="1"/>
</dbReference>
<evidence type="ECO:0000256" key="2">
    <source>
        <dbReference type="SAM" id="SignalP"/>
    </source>
</evidence>
<evidence type="ECO:0000313" key="3">
    <source>
        <dbReference type="EMBL" id="GMQ32816.1"/>
    </source>
</evidence>
<proteinExistence type="inferred from homology"/>